<evidence type="ECO:0000313" key="2">
    <source>
        <dbReference type="EMBL" id="MPY64590.1"/>
    </source>
</evidence>
<sequence>MSSPVLHTPPPATPPAQAQAQAQAPTDESPEELAARYGLS</sequence>
<feature type="region of interest" description="Disordered" evidence="1">
    <location>
        <begin position="1"/>
        <end position="40"/>
    </location>
</feature>
<dbReference type="AlphaFoldDB" id="A0A5N8XYY6"/>
<comment type="caution">
    <text evidence="2">The sequence shown here is derived from an EMBL/GenBank/DDBJ whole genome shotgun (WGS) entry which is preliminary data.</text>
</comment>
<keyword evidence="3" id="KW-1185">Reference proteome</keyword>
<dbReference type="EMBL" id="VJZC01000853">
    <property type="protein sequence ID" value="MPY64590.1"/>
    <property type="molecule type" value="Genomic_DNA"/>
</dbReference>
<name>A0A5N8XYY6_9ACTN</name>
<organism evidence="2 3">
    <name type="scientific">Streptomyces spongiae</name>
    <dbReference type="NCBI Taxonomy" id="565072"/>
    <lineage>
        <taxon>Bacteria</taxon>
        <taxon>Bacillati</taxon>
        <taxon>Actinomycetota</taxon>
        <taxon>Actinomycetes</taxon>
        <taxon>Kitasatosporales</taxon>
        <taxon>Streptomycetaceae</taxon>
        <taxon>Streptomyces</taxon>
    </lineage>
</organism>
<evidence type="ECO:0000256" key="1">
    <source>
        <dbReference type="SAM" id="MobiDB-lite"/>
    </source>
</evidence>
<accession>A0A5N8XYY6</accession>
<feature type="non-terminal residue" evidence="2">
    <location>
        <position position="40"/>
    </location>
</feature>
<dbReference type="Proteomes" id="UP000400924">
    <property type="component" value="Unassembled WGS sequence"/>
</dbReference>
<feature type="compositionally biased region" description="Low complexity" evidence="1">
    <location>
        <begin position="15"/>
        <end position="26"/>
    </location>
</feature>
<proteinExistence type="predicted"/>
<reference evidence="2 3" key="1">
    <citation type="submission" date="2019-07" db="EMBL/GenBank/DDBJ databases">
        <title>New species of Amycolatopsis and Streptomyces.</title>
        <authorList>
            <person name="Duangmal K."/>
            <person name="Teo W.F.A."/>
            <person name="Lipun K."/>
        </authorList>
    </citation>
    <scope>NUCLEOTIDE SEQUENCE [LARGE SCALE GENOMIC DNA]</scope>
    <source>
        <strain evidence="2 3">NBRC 106415</strain>
    </source>
</reference>
<evidence type="ECO:0000313" key="3">
    <source>
        <dbReference type="Proteomes" id="UP000400924"/>
    </source>
</evidence>
<protein>
    <submittedName>
        <fullName evidence="2">ABC transporter permease</fullName>
    </submittedName>
</protein>
<gene>
    <name evidence="2" type="ORF">FNH08_47790</name>
</gene>